<proteinExistence type="predicted"/>
<dbReference type="EMBL" id="NPEI01000004">
    <property type="protein sequence ID" value="PKA16404.1"/>
    <property type="molecule type" value="Genomic_DNA"/>
</dbReference>
<keyword evidence="1" id="KW-0732">Signal</keyword>
<evidence type="ECO:0008006" key="4">
    <source>
        <dbReference type="Google" id="ProtNLM"/>
    </source>
</evidence>
<comment type="caution">
    <text evidence="2">The sequence shown here is derived from an EMBL/GenBank/DDBJ whole genome shotgun (WGS) entry which is preliminary data.</text>
</comment>
<feature type="chain" id="PRO_5047348110" description="Nuclear transport factor 2 family protein" evidence="1">
    <location>
        <begin position="26"/>
        <end position="194"/>
    </location>
</feature>
<dbReference type="Proteomes" id="UP000231857">
    <property type="component" value="Unassembled WGS sequence"/>
</dbReference>
<evidence type="ECO:0000313" key="3">
    <source>
        <dbReference type="Proteomes" id="UP000231857"/>
    </source>
</evidence>
<gene>
    <name evidence="2" type="ORF">CH363_09820</name>
</gene>
<feature type="signal peptide" evidence="1">
    <location>
        <begin position="1"/>
        <end position="25"/>
    </location>
</feature>
<accession>A0ABX4PKT3</accession>
<sequence>MNFTKKMMRNIFVLLLFLFSFSAYSESSEILRIREVYKSAQEFQKTNSNNSIEYVKYWDEDKKSLSNWERLDKNSKKDNDVLSFLRLFKEQDKISSILIEETTPSGDWVHTTEYYFYENHKMAFIFSILSTFYGNVRVEKRLYFDNSFRKIRELKSVYDLQTNKELKDRDGDFMDRKVLIAKDSVSLFKLLNLH</sequence>
<evidence type="ECO:0000256" key="1">
    <source>
        <dbReference type="SAM" id="SignalP"/>
    </source>
</evidence>
<keyword evidence="3" id="KW-1185">Reference proteome</keyword>
<evidence type="ECO:0000313" key="2">
    <source>
        <dbReference type="EMBL" id="PKA16404.1"/>
    </source>
</evidence>
<reference evidence="2 3" key="1">
    <citation type="submission" date="2017-07" db="EMBL/GenBank/DDBJ databases">
        <title>Leptospira spp. isolated from tropical soils.</title>
        <authorList>
            <person name="Thibeaux R."/>
            <person name="Iraola G."/>
            <person name="Ferres I."/>
            <person name="Bierque E."/>
            <person name="Girault D."/>
            <person name="Soupe-Gilbert M.-E."/>
            <person name="Picardeau M."/>
            <person name="Goarant C."/>
        </authorList>
    </citation>
    <scope>NUCLEOTIDE SEQUENCE [LARGE SCALE GENOMIC DNA]</scope>
    <source>
        <strain evidence="2 3">ATI7-C-A2</strain>
    </source>
</reference>
<protein>
    <recommendedName>
        <fullName evidence="4">Nuclear transport factor 2 family protein</fullName>
    </recommendedName>
</protein>
<organism evidence="2 3">
    <name type="scientific">Leptospira haakeii</name>
    <dbReference type="NCBI Taxonomy" id="2023198"/>
    <lineage>
        <taxon>Bacteria</taxon>
        <taxon>Pseudomonadati</taxon>
        <taxon>Spirochaetota</taxon>
        <taxon>Spirochaetia</taxon>
        <taxon>Leptospirales</taxon>
        <taxon>Leptospiraceae</taxon>
        <taxon>Leptospira</taxon>
    </lineage>
</organism>
<name>A0ABX4PKT3_9LEPT</name>
<dbReference type="RefSeq" id="WP_100723672.1">
    <property type="nucleotide sequence ID" value="NZ_NPEG01000005.1"/>
</dbReference>